<evidence type="ECO:0000256" key="1">
    <source>
        <dbReference type="ARBA" id="ARBA00023015"/>
    </source>
</evidence>
<dbReference type="InterPro" id="IPR009057">
    <property type="entry name" value="Homeodomain-like_sf"/>
</dbReference>
<dbReference type="RefSeq" id="WP_380852104.1">
    <property type="nucleotide sequence ID" value="NZ_JBHSFP010000061.1"/>
</dbReference>
<organism evidence="6 7">
    <name type="scientific">Sphaerisporangium dianthi</name>
    <dbReference type="NCBI Taxonomy" id="1436120"/>
    <lineage>
        <taxon>Bacteria</taxon>
        <taxon>Bacillati</taxon>
        <taxon>Actinomycetota</taxon>
        <taxon>Actinomycetes</taxon>
        <taxon>Streptosporangiales</taxon>
        <taxon>Streptosporangiaceae</taxon>
        <taxon>Sphaerisporangium</taxon>
    </lineage>
</organism>
<keyword evidence="2 4" id="KW-0238">DNA-binding</keyword>
<proteinExistence type="predicted"/>
<evidence type="ECO:0000313" key="6">
    <source>
        <dbReference type="EMBL" id="MFC4536858.1"/>
    </source>
</evidence>
<dbReference type="PANTHER" id="PTHR30055:SF238">
    <property type="entry name" value="MYCOFACTOCIN BIOSYNTHESIS TRANSCRIPTIONAL REGULATOR MFTR-RELATED"/>
    <property type="match status" value="1"/>
</dbReference>
<accession>A0ABV9CWP6</accession>
<name>A0ABV9CWP6_9ACTN</name>
<dbReference type="InterPro" id="IPR001647">
    <property type="entry name" value="HTH_TetR"/>
</dbReference>
<evidence type="ECO:0000259" key="5">
    <source>
        <dbReference type="PROSITE" id="PS50977"/>
    </source>
</evidence>
<dbReference type="PANTHER" id="PTHR30055">
    <property type="entry name" value="HTH-TYPE TRANSCRIPTIONAL REGULATOR RUTR"/>
    <property type="match status" value="1"/>
</dbReference>
<keyword evidence="3" id="KW-0804">Transcription</keyword>
<feature type="DNA-binding region" description="H-T-H motif" evidence="4">
    <location>
        <begin position="44"/>
        <end position="63"/>
    </location>
</feature>
<dbReference type="InterPro" id="IPR041347">
    <property type="entry name" value="MftR_C"/>
</dbReference>
<evidence type="ECO:0000313" key="7">
    <source>
        <dbReference type="Proteomes" id="UP001596004"/>
    </source>
</evidence>
<sequence length="212" mass="21930">MLDGDDGETTDMRSRNKQATRQAISLAALGLAIERGPGGLALVRVTDIAAAAGVSPRTYNNYFSSREEAICAFQADRARRLGRALRSRPAGEPLDQAVTAAVIEQFAVPEPDKAGLRMIMSTPELEGEALKAFTMAEGPLAEAIAERAGADPGDLFPGVIAAAVAGAVRVAGRHWLVSGTTGAFAAVLRDALASLLPAMRAAAPAPRRGSPA</sequence>
<protein>
    <submittedName>
        <fullName evidence="6">TetR/AcrR family transcriptional regulator</fullName>
    </submittedName>
</protein>
<dbReference type="Proteomes" id="UP001596004">
    <property type="component" value="Unassembled WGS sequence"/>
</dbReference>
<dbReference type="InterPro" id="IPR050109">
    <property type="entry name" value="HTH-type_TetR-like_transc_reg"/>
</dbReference>
<evidence type="ECO:0000256" key="2">
    <source>
        <dbReference type="ARBA" id="ARBA00023125"/>
    </source>
</evidence>
<dbReference type="SUPFAM" id="SSF46689">
    <property type="entry name" value="Homeodomain-like"/>
    <property type="match status" value="1"/>
</dbReference>
<dbReference type="Gene3D" id="1.10.357.10">
    <property type="entry name" value="Tetracycline Repressor, domain 2"/>
    <property type="match status" value="1"/>
</dbReference>
<dbReference type="EMBL" id="JBHSFP010000061">
    <property type="protein sequence ID" value="MFC4536858.1"/>
    <property type="molecule type" value="Genomic_DNA"/>
</dbReference>
<gene>
    <name evidence="6" type="ORF">ACFO60_39325</name>
</gene>
<keyword evidence="7" id="KW-1185">Reference proteome</keyword>
<reference evidence="7" key="1">
    <citation type="journal article" date="2019" name="Int. J. Syst. Evol. Microbiol.">
        <title>The Global Catalogue of Microorganisms (GCM) 10K type strain sequencing project: providing services to taxonomists for standard genome sequencing and annotation.</title>
        <authorList>
            <consortium name="The Broad Institute Genomics Platform"/>
            <consortium name="The Broad Institute Genome Sequencing Center for Infectious Disease"/>
            <person name="Wu L."/>
            <person name="Ma J."/>
        </authorList>
    </citation>
    <scope>NUCLEOTIDE SEQUENCE [LARGE SCALE GENOMIC DNA]</scope>
    <source>
        <strain evidence="7">CGMCC 4.7132</strain>
    </source>
</reference>
<dbReference type="Pfam" id="PF17754">
    <property type="entry name" value="TetR_C_14"/>
    <property type="match status" value="1"/>
</dbReference>
<evidence type="ECO:0000256" key="3">
    <source>
        <dbReference type="ARBA" id="ARBA00023163"/>
    </source>
</evidence>
<comment type="caution">
    <text evidence="6">The sequence shown here is derived from an EMBL/GenBank/DDBJ whole genome shotgun (WGS) entry which is preliminary data.</text>
</comment>
<keyword evidence="1" id="KW-0805">Transcription regulation</keyword>
<evidence type="ECO:0000256" key="4">
    <source>
        <dbReference type="PROSITE-ProRule" id="PRU00335"/>
    </source>
</evidence>
<dbReference type="PROSITE" id="PS50977">
    <property type="entry name" value="HTH_TETR_2"/>
    <property type="match status" value="1"/>
</dbReference>
<dbReference type="Gene3D" id="1.10.10.60">
    <property type="entry name" value="Homeodomain-like"/>
    <property type="match status" value="1"/>
</dbReference>
<feature type="domain" description="HTH tetR-type" evidence="5">
    <location>
        <begin position="18"/>
        <end position="81"/>
    </location>
</feature>